<sequence length="315" mass="35503">MASREKKMHQEMNGRDDEAFIQEYLKHHSEMACGRKDFLLELEQPVREGLQPETKHRASLLDDFIKSVVSLPALMLLPQHTAAAKKMALATTDCLRVRFPVQSVVDHHSQAVDDDDTAAIQEAPATFVLNIFVVSKARDDGLHKQAGIDIEGAKVLFCIPGVAHACTYLMGLIYAMELSYPKKLKYTFEVFLKIFLELEDMNKKMSSKVHDLKMRLKDDHRGGSESGPLVFGASSSLKIRRKKNNNRNNYNETGMQRFEQEYCRKERGGEAHGRNIKCSSPETAAAGKTDSVPRIADEQRSRDNSPRPVTETINP</sequence>
<evidence type="ECO:0000313" key="1">
    <source>
        <dbReference type="EMBL" id="KAI3361685.1"/>
    </source>
</evidence>
<keyword evidence="2" id="KW-1185">Reference proteome</keyword>
<organism evidence="1 2">
    <name type="scientific">Scortum barcoo</name>
    <name type="common">barcoo grunter</name>
    <dbReference type="NCBI Taxonomy" id="214431"/>
    <lineage>
        <taxon>Eukaryota</taxon>
        <taxon>Metazoa</taxon>
        <taxon>Chordata</taxon>
        <taxon>Craniata</taxon>
        <taxon>Vertebrata</taxon>
        <taxon>Euteleostomi</taxon>
        <taxon>Actinopterygii</taxon>
        <taxon>Neopterygii</taxon>
        <taxon>Teleostei</taxon>
        <taxon>Neoteleostei</taxon>
        <taxon>Acanthomorphata</taxon>
        <taxon>Eupercaria</taxon>
        <taxon>Centrarchiformes</taxon>
        <taxon>Terapontoidei</taxon>
        <taxon>Terapontidae</taxon>
        <taxon>Scortum</taxon>
    </lineage>
</organism>
<accession>A0ACB8W129</accession>
<dbReference type="Proteomes" id="UP000831701">
    <property type="component" value="Chromosome 15"/>
</dbReference>
<protein>
    <submittedName>
        <fullName evidence="1">Uncharacterized protein</fullName>
    </submittedName>
</protein>
<name>A0ACB8W129_9TELE</name>
<comment type="caution">
    <text evidence="1">The sequence shown here is derived from an EMBL/GenBank/DDBJ whole genome shotgun (WGS) entry which is preliminary data.</text>
</comment>
<gene>
    <name evidence="1" type="ORF">L3Q82_002043</name>
</gene>
<dbReference type="EMBL" id="CM041545">
    <property type="protein sequence ID" value="KAI3361685.1"/>
    <property type="molecule type" value="Genomic_DNA"/>
</dbReference>
<evidence type="ECO:0000313" key="2">
    <source>
        <dbReference type="Proteomes" id="UP000831701"/>
    </source>
</evidence>
<reference evidence="1" key="1">
    <citation type="submission" date="2022-04" db="EMBL/GenBank/DDBJ databases">
        <title>Jade perch genome.</title>
        <authorList>
            <person name="Chao B."/>
        </authorList>
    </citation>
    <scope>NUCLEOTIDE SEQUENCE</scope>
    <source>
        <strain evidence="1">CB-2022</strain>
    </source>
</reference>
<proteinExistence type="predicted"/>